<reference evidence="4" key="1">
    <citation type="submission" date="2016-10" db="EMBL/GenBank/DDBJ databases">
        <authorList>
            <person name="Varghese N."/>
            <person name="Submissions S."/>
        </authorList>
    </citation>
    <scope>NUCLEOTIDE SEQUENCE [LARGE SCALE GENOMIC DNA]</scope>
    <source>
        <strain evidence="4">CGMCC 4.3506</strain>
    </source>
</reference>
<feature type="domain" description="MaoC-like" evidence="2">
    <location>
        <begin position="28"/>
        <end position="122"/>
    </location>
</feature>
<comment type="similarity">
    <text evidence="1">Belongs to the enoyl-CoA hydratase/isomerase family.</text>
</comment>
<name>A0A1G7LCN4_9PSEU</name>
<dbReference type="SUPFAM" id="SSF54637">
    <property type="entry name" value="Thioesterase/thiol ester dehydrase-isomerase"/>
    <property type="match status" value="1"/>
</dbReference>
<dbReference type="Gene3D" id="3.10.129.10">
    <property type="entry name" value="Hotdog Thioesterase"/>
    <property type="match status" value="1"/>
</dbReference>
<sequence length="164" mass="17961">MPDREPGPDGVVWPEDLVAGTVIDLGGHTVTKEEIVRFAADWDPQPIHLDDDYAATREFGEIIASGVHTLGVFQRLAVLGAYRRWPVIAGRAIRDVQLTHAVRAGATLRGEIEIAAVRLTDEARALLTTHGRLFVGDRQALRITTDAYLRRRPPEAAPAVRGAE</sequence>
<dbReference type="STRING" id="200378.SAMN05216553_101774"/>
<dbReference type="OrthoDB" id="9797938at2"/>
<gene>
    <name evidence="3" type="ORF">SAMN05216553_101774</name>
</gene>
<evidence type="ECO:0000259" key="2">
    <source>
        <dbReference type="Pfam" id="PF01575"/>
    </source>
</evidence>
<dbReference type="RefSeq" id="WP_143035808.1">
    <property type="nucleotide sequence ID" value="NZ_FNCC01000001.1"/>
</dbReference>
<dbReference type="Proteomes" id="UP000199623">
    <property type="component" value="Unassembled WGS sequence"/>
</dbReference>
<protein>
    <submittedName>
        <fullName evidence="3">Acyl dehydratase</fullName>
    </submittedName>
</protein>
<dbReference type="Pfam" id="PF01575">
    <property type="entry name" value="MaoC_dehydratas"/>
    <property type="match status" value="1"/>
</dbReference>
<dbReference type="InterPro" id="IPR002539">
    <property type="entry name" value="MaoC-like_dom"/>
</dbReference>
<accession>A0A1G7LCN4</accession>
<evidence type="ECO:0000313" key="3">
    <source>
        <dbReference type="EMBL" id="SDF46780.1"/>
    </source>
</evidence>
<dbReference type="EMBL" id="FNCC01000001">
    <property type="protein sequence ID" value="SDF46780.1"/>
    <property type="molecule type" value="Genomic_DNA"/>
</dbReference>
<proteinExistence type="inferred from homology"/>
<organism evidence="3 4">
    <name type="scientific">Lentzea fradiae</name>
    <dbReference type="NCBI Taxonomy" id="200378"/>
    <lineage>
        <taxon>Bacteria</taxon>
        <taxon>Bacillati</taxon>
        <taxon>Actinomycetota</taxon>
        <taxon>Actinomycetes</taxon>
        <taxon>Pseudonocardiales</taxon>
        <taxon>Pseudonocardiaceae</taxon>
        <taxon>Lentzea</taxon>
    </lineage>
</organism>
<dbReference type="AlphaFoldDB" id="A0A1G7LCN4"/>
<dbReference type="InterPro" id="IPR029069">
    <property type="entry name" value="HotDog_dom_sf"/>
</dbReference>
<evidence type="ECO:0000256" key="1">
    <source>
        <dbReference type="ARBA" id="ARBA00005254"/>
    </source>
</evidence>
<evidence type="ECO:0000313" key="4">
    <source>
        <dbReference type="Proteomes" id="UP000199623"/>
    </source>
</evidence>
<keyword evidence="4" id="KW-1185">Reference proteome</keyword>